<evidence type="ECO:0000256" key="1">
    <source>
        <dbReference type="SAM" id="SignalP"/>
    </source>
</evidence>
<proteinExistence type="predicted"/>
<reference evidence="2" key="3">
    <citation type="journal article" date="2019" name="G3 (Bethesda)">
        <title>Hybrid Assembly of the Genome of the Entomopathogenic Nematode Steinernema carpocapsae Identifies the X-Chromosome.</title>
        <authorList>
            <person name="Serra L."/>
            <person name="Macchietto M."/>
            <person name="Macias-Munoz A."/>
            <person name="McGill C.J."/>
            <person name="Rodriguez I.M."/>
            <person name="Rodriguez B."/>
            <person name="Murad R."/>
            <person name="Mortazavi A."/>
        </authorList>
    </citation>
    <scope>NUCLEOTIDE SEQUENCE</scope>
    <source>
        <strain evidence="2">ALL</strain>
    </source>
</reference>
<feature type="chain" id="PRO_5020686971" evidence="1">
    <location>
        <begin position="17"/>
        <end position="178"/>
    </location>
</feature>
<reference evidence="2" key="1">
    <citation type="submission" date="2013-11" db="EMBL/GenBank/DDBJ databases">
        <authorList>
            <person name="Sternberg P."/>
            <person name="Dillman A."/>
            <person name="Macchietto M."/>
        </authorList>
    </citation>
    <scope>NUCLEOTIDE SEQUENCE</scope>
    <source>
        <strain evidence="2">ALL</strain>
    </source>
</reference>
<accession>A0A4U5P735</accession>
<dbReference type="AlphaFoldDB" id="A0A4U5P735"/>
<evidence type="ECO:0000313" key="2">
    <source>
        <dbReference type="EMBL" id="TKR92098.1"/>
    </source>
</evidence>
<reference evidence="2" key="2">
    <citation type="journal article" date="2015" name="Genome Biol.">
        <title>Comparative genomics of Steinernema reveals deeply conserved gene regulatory networks.</title>
        <authorList>
            <person name="Dillman A.R."/>
            <person name="Macchietto M."/>
            <person name="Porter C.F."/>
            <person name="Rogers A."/>
            <person name="Williams B."/>
            <person name="Antoshechkin I."/>
            <person name="Lee M.M."/>
            <person name="Goodwin Z."/>
            <person name="Lu X."/>
            <person name="Lewis E.E."/>
            <person name="Goodrich-Blair H."/>
            <person name="Stock S.P."/>
            <person name="Adams B.J."/>
            <person name="Sternberg P.W."/>
            <person name="Mortazavi A."/>
        </authorList>
    </citation>
    <scope>NUCLEOTIDE SEQUENCE [LARGE SCALE GENOMIC DNA]</scope>
    <source>
        <strain evidence="2">ALL</strain>
    </source>
</reference>
<dbReference type="OrthoDB" id="5805988at2759"/>
<comment type="caution">
    <text evidence="2">The sequence shown here is derived from an EMBL/GenBank/DDBJ whole genome shotgun (WGS) entry which is preliminary data.</text>
</comment>
<protein>
    <submittedName>
        <fullName evidence="2">Uncharacterized protein</fullName>
    </submittedName>
</protein>
<name>A0A4U5P735_STECR</name>
<gene>
    <name evidence="2" type="ORF">L596_006814</name>
</gene>
<sequence length="178" mass="19525">MYLLPVLLLLLPKALIRDISAAADTCSKHHACAAEVSAYPMAPEEAEGSGDFSGAFPLYDEFYSPAAPVFDFLSSPKVNSTDLCSCPDDFACNFVDSERVMTLDRSLRLAFCQPVAELFPQRCLGRRGVVRVIGEVHESGETLTSVTDSAIFCSCDEFKLVRAEQWIAGQFAFTYRCA</sequence>
<keyword evidence="1" id="KW-0732">Signal</keyword>
<feature type="signal peptide" evidence="1">
    <location>
        <begin position="1"/>
        <end position="16"/>
    </location>
</feature>
<organism evidence="2">
    <name type="scientific">Steinernema carpocapsae</name>
    <name type="common">Entomopathogenic nematode</name>
    <dbReference type="NCBI Taxonomy" id="34508"/>
    <lineage>
        <taxon>Eukaryota</taxon>
        <taxon>Metazoa</taxon>
        <taxon>Ecdysozoa</taxon>
        <taxon>Nematoda</taxon>
        <taxon>Chromadorea</taxon>
        <taxon>Rhabditida</taxon>
        <taxon>Tylenchina</taxon>
        <taxon>Panagrolaimomorpha</taxon>
        <taxon>Strongyloidoidea</taxon>
        <taxon>Steinernematidae</taxon>
        <taxon>Steinernema</taxon>
    </lineage>
</organism>
<dbReference type="EMBL" id="AZBU02000002">
    <property type="protein sequence ID" value="TKR92098.1"/>
    <property type="molecule type" value="Genomic_DNA"/>
</dbReference>